<proteinExistence type="predicted"/>
<dbReference type="STRING" id="401625.A0A0P1BQW4"/>
<feature type="compositionally biased region" description="Polar residues" evidence="1">
    <location>
        <begin position="12"/>
        <end position="23"/>
    </location>
</feature>
<protein>
    <submittedName>
        <fullName evidence="2">REX1, REXO1, RNH70</fullName>
    </submittedName>
</protein>
<dbReference type="AlphaFoldDB" id="A0A0P1BQW4"/>
<keyword evidence="3" id="KW-1185">Reference proteome</keyword>
<evidence type="ECO:0000313" key="2">
    <source>
        <dbReference type="EMBL" id="CEH18509.1"/>
    </source>
</evidence>
<dbReference type="OrthoDB" id="8191639at2759"/>
<reference evidence="2 3" key="1">
    <citation type="submission" date="2014-09" db="EMBL/GenBank/DDBJ databases">
        <authorList>
            <person name="Magalhaes I.L.F."/>
            <person name="Oliveira U."/>
            <person name="Santos F.R."/>
            <person name="Vidigal T.H.D.A."/>
            <person name="Brescovit A.D."/>
            <person name="Santos A.J."/>
        </authorList>
    </citation>
    <scope>NUCLEOTIDE SEQUENCE [LARGE SCALE GENOMIC DNA]</scope>
</reference>
<feature type="region of interest" description="Disordered" evidence="1">
    <location>
        <begin position="1"/>
        <end position="25"/>
    </location>
</feature>
<evidence type="ECO:0000313" key="3">
    <source>
        <dbReference type="Proteomes" id="UP000054845"/>
    </source>
</evidence>
<sequence length="312" mass="33014">MWASKSKKLDESSGTDQSGSQSLAMLLEDAREELKACSYHWGKKSYESEPGHGSRRAGRIVRYTCCDATEQSFSSPSSLASVAASAGFNQASSSAHGHTCSRGPHVWKTDNAKVLHAYEPFRSVAAIRAEMTETDSKHTWSRTQDVVALDAELIFTTAGMSIVRITLVDESGEVLIAGAAGHSSLEDARVAQELVRWKLVEDPHSSPFRERKASAAGSTTSPINPGPESPALAIHSPSTPLTGDFGQYLRPPPSPSLSGPDGGAGPSASHNQGQASGQALPLARTRPAPPPSRINPRAAASLFVPKKRPPPS</sequence>
<feature type="region of interest" description="Disordered" evidence="1">
    <location>
        <begin position="205"/>
        <end position="312"/>
    </location>
</feature>
<accession>A0A0P1BQW4</accession>
<organism evidence="2 3">
    <name type="scientific">Ceraceosorus bombacis</name>
    <dbReference type="NCBI Taxonomy" id="401625"/>
    <lineage>
        <taxon>Eukaryota</taxon>
        <taxon>Fungi</taxon>
        <taxon>Dikarya</taxon>
        <taxon>Basidiomycota</taxon>
        <taxon>Ustilaginomycotina</taxon>
        <taxon>Exobasidiomycetes</taxon>
        <taxon>Ceraceosorales</taxon>
        <taxon>Ceraceosoraceae</taxon>
        <taxon>Ceraceosorus</taxon>
    </lineage>
</organism>
<evidence type="ECO:0000256" key="1">
    <source>
        <dbReference type="SAM" id="MobiDB-lite"/>
    </source>
</evidence>
<dbReference type="Proteomes" id="UP000054845">
    <property type="component" value="Unassembled WGS sequence"/>
</dbReference>
<name>A0A0P1BQW4_9BASI</name>
<dbReference type="EMBL" id="CCYA01000275">
    <property type="protein sequence ID" value="CEH18509.1"/>
    <property type="molecule type" value="Genomic_DNA"/>
</dbReference>